<accession>A0A1F7SFM0</accession>
<organism evidence="1 2">
    <name type="scientific">Candidatus Schekmanbacteria bacterium RIFCSPLOWO2_12_FULL_38_15</name>
    <dbReference type="NCBI Taxonomy" id="1817883"/>
    <lineage>
        <taxon>Bacteria</taxon>
        <taxon>Candidatus Schekmaniibacteriota</taxon>
    </lineage>
</organism>
<dbReference type="InterPro" id="IPR037914">
    <property type="entry name" value="SpoVT-AbrB_sf"/>
</dbReference>
<gene>
    <name evidence="1" type="ORF">A3G31_11620</name>
</gene>
<name>A0A1F7SFM0_9BACT</name>
<comment type="caution">
    <text evidence="1">The sequence shown here is derived from an EMBL/GenBank/DDBJ whole genome shotgun (WGS) entry which is preliminary data.</text>
</comment>
<dbReference type="EMBL" id="MGDI01000031">
    <property type="protein sequence ID" value="OGL52606.1"/>
    <property type="molecule type" value="Genomic_DNA"/>
</dbReference>
<protein>
    <submittedName>
        <fullName evidence="1">AbrB family transcriptional regulator</fullName>
    </submittedName>
</protein>
<reference evidence="1 2" key="1">
    <citation type="journal article" date="2016" name="Nat. Commun.">
        <title>Thousands of microbial genomes shed light on interconnected biogeochemical processes in an aquifer system.</title>
        <authorList>
            <person name="Anantharaman K."/>
            <person name="Brown C.T."/>
            <person name="Hug L.A."/>
            <person name="Sharon I."/>
            <person name="Castelle C.J."/>
            <person name="Probst A.J."/>
            <person name="Thomas B.C."/>
            <person name="Singh A."/>
            <person name="Wilkins M.J."/>
            <person name="Karaoz U."/>
            <person name="Brodie E.L."/>
            <person name="Williams K.H."/>
            <person name="Hubbard S.S."/>
            <person name="Banfield J.F."/>
        </authorList>
    </citation>
    <scope>NUCLEOTIDE SEQUENCE [LARGE SCALE GENOMIC DNA]</scope>
</reference>
<evidence type="ECO:0000313" key="1">
    <source>
        <dbReference type="EMBL" id="OGL52606.1"/>
    </source>
</evidence>
<dbReference type="STRING" id="1817883.A3G31_11620"/>
<proteinExistence type="predicted"/>
<sequence length="84" mass="9590">MLAKKTSKNQITLPKEIAKTFPDTKYFDVSVKDKKIILIPVKIIPAYMTLEGIREKIEKLGIAEEDVTRAVEWARKKNAKKDSS</sequence>
<evidence type="ECO:0000313" key="2">
    <source>
        <dbReference type="Proteomes" id="UP000178082"/>
    </source>
</evidence>
<dbReference type="AlphaFoldDB" id="A0A1F7SFM0"/>
<dbReference type="Proteomes" id="UP000178082">
    <property type="component" value="Unassembled WGS sequence"/>
</dbReference>
<dbReference type="SUPFAM" id="SSF89447">
    <property type="entry name" value="AbrB/MazE/MraZ-like"/>
    <property type="match status" value="1"/>
</dbReference>